<name>A0A5B8U9H7_9ACTN</name>
<dbReference type="EMBL" id="CP042430">
    <property type="protein sequence ID" value="QEC49292.1"/>
    <property type="molecule type" value="Genomic_DNA"/>
</dbReference>
<dbReference type="AlphaFoldDB" id="A0A5B8U9H7"/>
<protein>
    <submittedName>
        <fullName evidence="1">Uncharacterized protein</fullName>
    </submittedName>
</protein>
<reference evidence="1 2" key="1">
    <citation type="journal article" date="2018" name="J. Microbiol.">
        <title>Baekduia soli gen. nov., sp. nov., a novel bacterium isolated from the soil of Baekdu Mountain and proposal of a novel family name, Baekduiaceae fam. nov.</title>
        <authorList>
            <person name="An D.S."/>
            <person name="Siddiqi M.Z."/>
            <person name="Kim K.H."/>
            <person name="Yu H.S."/>
            <person name="Im W.T."/>
        </authorList>
    </citation>
    <scope>NUCLEOTIDE SEQUENCE [LARGE SCALE GENOMIC DNA]</scope>
    <source>
        <strain evidence="1 2">BR7-21</strain>
    </source>
</reference>
<evidence type="ECO:0000313" key="2">
    <source>
        <dbReference type="Proteomes" id="UP000321805"/>
    </source>
</evidence>
<sequence length="84" mass="8960">MAAWEPLWMTAAAWQALRDGVVEPAARDAGAGAAGLRERLALRDTWADARRDGERVGVFLTPELAGVLAGLLDEHPELARLLAG</sequence>
<dbReference type="OrthoDB" id="5244387at2"/>
<gene>
    <name evidence="1" type="ORF">FSW04_18045</name>
</gene>
<evidence type="ECO:0000313" key="1">
    <source>
        <dbReference type="EMBL" id="QEC49292.1"/>
    </source>
</evidence>
<dbReference type="Proteomes" id="UP000321805">
    <property type="component" value="Chromosome"/>
</dbReference>
<accession>A0A5B8U9H7</accession>
<organism evidence="1 2">
    <name type="scientific">Baekduia soli</name>
    <dbReference type="NCBI Taxonomy" id="496014"/>
    <lineage>
        <taxon>Bacteria</taxon>
        <taxon>Bacillati</taxon>
        <taxon>Actinomycetota</taxon>
        <taxon>Thermoleophilia</taxon>
        <taxon>Solirubrobacterales</taxon>
        <taxon>Baekduiaceae</taxon>
        <taxon>Baekduia</taxon>
    </lineage>
</organism>
<dbReference type="RefSeq" id="WP_146921655.1">
    <property type="nucleotide sequence ID" value="NZ_CP042430.1"/>
</dbReference>
<proteinExistence type="predicted"/>
<dbReference type="KEGG" id="bsol:FSW04_18045"/>
<keyword evidence="2" id="KW-1185">Reference proteome</keyword>